<evidence type="ECO:0000256" key="1">
    <source>
        <dbReference type="SAM" id="Coils"/>
    </source>
</evidence>
<feature type="region of interest" description="Disordered" evidence="2">
    <location>
        <begin position="1"/>
        <end position="145"/>
    </location>
</feature>
<gene>
    <name evidence="3" type="ORF">Vbra_9333</name>
</gene>
<dbReference type="PhylomeDB" id="A0A0G4FN63"/>
<feature type="compositionally biased region" description="Low complexity" evidence="2">
    <location>
        <begin position="22"/>
        <end position="33"/>
    </location>
</feature>
<reference evidence="3 4" key="1">
    <citation type="submission" date="2014-11" db="EMBL/GenBank/DDBJ databases">
        <authorList>
            <person name="Zhu J."/>
            <person name="Qi W."/>
            <person name="Song R."/>
        </authorList>
    </citation>
    <scope>NUCLEOTIDE SEQUENCE [LARGE SCALE GENOMIC DNA]</scope>
</reference>
<protein>
    <submittedName>
        <fullName evidence="3">Uncharacterized protein</fullName>
    </submittedName>
</protein>
<keyword evidence="1" id="KW-0175">Coiled coil</keyword>
<evidence type="ECO:0000256" key="2">
    <source>
        <dbReference type="SAM" id="MobiDB-lite"/>
    </source>
</evidence>
<organism evidence="3 4">
    <name type="scientific">Vitrella brassicaformis (strain CCMP3155)</name>
    <dbReference type="NCBI Taxonomy" id="1169540"/>
    <lineage>
        <taxon>Eukaryota</taxon>
        <taxon>Sar</taxon>
        <taxon>Alveolata</taxon>
        <taxon>Colpodellida</taxon>
        <taxon>Vitrellaceae</taxon>
        <taxon>Vitrella</taxon>
    </lineage>
</organism>
<evidence type="ECO:0000313" key="3">
    <source>
        <dbReference type="EMBL" id="CEM15016.1"/>
    </source>
</evidence>
<dbReference type="EMBL" id="CDMY01000463">
    <property type="protein sequence ID" value="CEM15016.1"/>
    <property type="molecule type" value="Genomic_DNA"/>
</dbReference>
<name>A0A0G4FN63_VITBC</name>
<feature type="compositionally biased region" description="Basic residues" evidence="2">
    <location>
        <begin position="78"/>
        <end position="93"/>
    </location>
</feature>
<dbReference type="VEuPathDB" id="CryptoDB:Vbra_9333"/>
<sequence length="873" mass="96503">MNDRSWASLEGGSWSRRRRTPRAGAPSAVAPAAKGKRRRPAYDDVEEEEEEEEEEDMFDEEEMSSDEESDWDEDRPVAKRSRGKQPAGKRHKGGTGQPPTAAAAAAAGAAAAAASGGSKPAKKQKKGTKAQQRRTASAADVDMEDVFEKTPDDALEALDGVAKKLQTHLKRVEEAKAKAQQLYQAKNGLLSPDSETTNSRIQDLDRQFRVWTSMVMRDAREEVDHIDTSAKKHLDENFAKLRIIQHKMNRLNQDTTDCSLLEDLPEALWVSTEERIGVGGHLGFAACMQSLARVNTQFKDLCDNSNMHPILELKKPPPDTIIDQWSVKLSACQRLSIDHRPTPAIVRLLEALAPSLQVVDLRGRATQYEDAMGDLFRRSRKQKKWERLRDMELFSKKVGEERAESILPVSKAPVVFPKLRRATVRSRPWGEIPHKRAYQLPVLRALRLGGTHDGAPWVRQATGGLHSLHLLCDAAEYRLEESLSAVGTCVSGTESPATLTSLTGRLTLGATVHGLLEMMSSPGGVGGQGGRLRHIQMGNATEDYFDSITYGRPREYQQQQQQEDEEPTFRPLQVSLPLVENNGMASFVAAMPTFQLCCRRAGSVTLKSHCGSTDVTSAPGIDSLVFETADELAIEPCYHAIYLTTAASTAYLTLPSYITSRPAALFPSVTKLHAKVVSGHNVNRMAVYQGGVDRVMGGLHALERASFDGHLRTPRTSWGVEAHAGGAKVGLVPEGAKYLDSDLQGHPLTIVHTYRYCEDSRVEVGVYETGEEGKALLQKRIAHLELHYAEEMGHRYFGRRRGADRTADQKAMYSSLVEAVAQAFNTSKVLETVFFDHTPKPTWAAVSHTRSAAKKRFQVASEKSKALLFTRRK</sequence>
<dbReference type="Proteomes" id="UP000041254">
    <property type="component" value="Unassembled WGS sequence"/>
</dbReference>
<dbReference type="AlphaFoldDB" id="A0A0G4FN63"/>
<dbReference type="InParanoid" id="A0A0G4FN63"/>
<feature type="compositionally biased region" description="Basic residues" evidence="2">
    <location>
        <begin position="120"/>
        <end position="132"/>
    </location>
</feature>
<keyword evidence="4" id="KW-1185">Reference proteome</keyword>
<proteinExistence type="predicted"/>
<feature type="compositionally biased region" description="Acidic residues" evidence="2">
    <location>
        <begin position="43"/>
        <end position="73"/>
    </location>
</feature>
<feature type="compositionally biased region" description="Low complexity" evidence="2">
    <location>
        <begin position="97"/>
        <end position="119"/>
    </location>
</feature>
<feature type="coiled-coil region" evidence="1">
    <location>
        <begin position="155"/>
        <end position="185"/>
    </location>
</feature>
<accession>A0A0G4FN63</accession>
<evidence type="ECO:0000313" key="4">
    <source>
        <dbReference type="Proteomes" id="UP000041254"/>
    </source>
</evidence>